<proteinExistence type="predicted"/>
<evidence type="ECO:0000313" key="6">
    <source>
        <dbReference type="EMBL" id="KAB1651069.1"/>
    </source>
</evidence>
<dbReference type="Pfam" id="PF00196">
    <property type="entry name" value="GerE"/>
    <property type="match status" value="1"/>
</dbReference>
<dbReference type="Proteomes" id="UP000479639">
    <property type="component" value="Unassembled WGS sequence"/>
</dbReference>
<feature type="transmembrane region" description="Helical" evidence="4">
    <location>
        <begin position="274"/>
        <end position="293"/>
    </location>
</feature>
<feature type="transmembrane region" description="Helical" evidence="4">
    <location>
        <begin position="331"/>
        <end position="353"/>
    </location>
</feature>
<dbReference type="PRINTS" id="PR00038">
    <property type="entry name" value="HTHLUXR"/>
</dbReference>
<keyword evidence="7" id="KW-1185">Reference proteome</keyword>
<feature type="transmembrane region" description="Helical" evidence="4">
    <location>
        <begin position="82"/>
        <end position="103"/>
    </location>
</feature>
<dbReference type="InterPro" id="IPR016032">
    <property type="entry name" value="Sig_transdc_resp-reg_C-effctor"/>
</dbReference>
<feature type="transmembrane region" description="Helical" evidence="4">
    <location>
        <begin position="109"/>
        <end position="128"/>
    </location>
</feature>
<reference evidence="6 7" key="1">
    <citation type="submission" date="2019-09" db="EMBL/GenBank/DDBJ databases">
        <title>Whole genome shotgun sequencing (WGS) of Ellagibacter isourolithinifaciens DSM 104140(T) and Adlercreutzia muris DSM 29508(T).</title>
        <authorList>
            <person name="Stoll D.A."/>
            <person name="Danylec N."/>
            <person name="Huch M."/>
        </authorList>
    </citation>
    <scope>NUCLEOTIDE SEQUENCE [LARGE SCALE GENOMIC DNA]</scope>
    <source>
        <strain evidence="6 7">DSM 29508</strain>
    </source>
</reference>
<evidence type="ECO:0000256" key="4">
    <source>
        <dbReference type="SAM" id="Phobius"/>
    </source>
</evidence>
<dbReference type="EMBL" id="WAJS01000006">
    <property type="protein sequence ID" value="KAB1651069.1"/>
    <property type="molecule type" value="Genomic_DNA"/>
</dbReference>
<comment type="caution">
    <text evidence="6">The sequence shown here is derived from an EMBL/GenBank/DDBJ whole genome shotgun (WGS) entry which is preliminary data.</text>
</comment>
<name>A0A7C8BSH1_9ACTN</name>
<feature type="transmembrane region" description="Helical" evidence="4">
    <location>
        <begin position="299"/>
        <end position="319"/>
    </location>
</feature>
<feature type="transmembrane region" description="Helical" evidence="4">
    <location>
        <begin position="21"/>
        <end position="44"/>
    </location>
</feature>
<dbReference type="PROSITE" id="PS50043">
    <property type="entry name" value="HTH_LUXR_2"/>
    <property type="match status" value="1"/>
</dbReference>
<dbReference type="PANTHER" id="PTHR44688">
    <property type="entry name" value="DNA-BINDING TRANSCRIPTIONAL ACTIVATOR DEVR_DOSR"/>
    <property type="match status" value="1"/>
</dbReference>
<sequence>MEKKGVSLQSRFMAELSRANFPMMVGFALCQVWLSLCFFAPQLFPENSSVSVYEISLVACVVSLVPALASPKASEAWLERPWSVRAVALCASVGTLAIPFSAGSTGLDGALQVFAGLLTGIASGWLFVGWYQAFCKLGDLIGFVLGVVANNLFMYVLTAVAYLPEVSPWIMVAVACALPLLSALLLNRRPETADFVGEPTLPPRRSQPRRVLALLCASIFFVSFVDEFMRNYYLEGTDLAFYSGSFNLVLLVAKVACSTVLVVIIADRSRKMSLVYRISFLLTMAAVLLMPYGGHCPDVMYGIASFGAFLFKIMIMILAFNFCQRYRTSPLLVYALTRITFSLDLLLGFGGFNVYRMLAPAVPDLLGLISVALGLLVVAIYSFVFTDRSYAPSFVAADGPAPSGETVEERCDRLVRVGSLSRRESDVLRLVAKGRSAPRICEELHLAMNTVNTHTSHIYQKLKIHSRQELLDLLENMAPEEERPSVGGRS</sequence>
<dbReference type="SMART" id="SM00421">
    <property type="entry name" value="HTH_LUXR"/>
    <property type="match status" value="1"/>
</dbReference>
<protein>
    <recommendedName>
        <fullName evidence="5">HTH luxR-type domain-containing protein</fullName>
    </recommendedName>
</protein>
<keyword evidence="3" id="KW-0804">Transcription</keyword>
<dbReference type="AlphaFoldDB" id="A0A7C8BSH1"/>
<dbReference type="CDD" id="cd06170">
    <property type="entry name" value="LuxR_C_like"/>
    <property type="match status" value="1"/>
</dbReference>
<dbReference type="SUPFAM" id="SSF46894">
    <property type="entry name" value="C-terminal effector domain of the bipartite response regulators"/>
    <property type="match status" value="1"/>
</dbReference>
<feature type="domain" description="HTH luxR-type" evidence="5">
    <location>
        <begin position="413"/>
        <end position="478"/>
    </location>
</feature>
<keyword evidence="4" id="KW-0812">Transmembrane</keyword>
<dbReference type="GO" id="GO:0003677">
    <property type="term" value="F:DNA binding"/>
    <property type="evidence" value="ECO:0007669"/>
    <property type="project" value="UniProtKB-KW"/>
</dbReference>
<evidence type="ECO:0000256" key="3">
    <source>
        <dbReference type="ARBA" id="ARBA00023163"/>
    </source>
</evidence>
<organism evidence="6 7">
    <name type="scientific">Adlercreutzia muris</name>
    <dbReference type="NCBI Taxonomy" id="1796610"/>
    <lineage>
        <taxon>Bacteria</taxon>
        <taxon>Bacillati</taxon>
        <taxon>Actinomycetota</taxon>
        <taxon>Coriobacteriia</taxon>
        <taxon>Eggerthellales</taxon>
        <taxon>Eggerthellaceae</taxon>
        <taxon>Adlercreutzia</taxon>
    </lineage>
</organism>
<gene>
    <name evidence="6" type="ORF">F8D48_03100</name>
</gene>
<dbReference type="RefSeq" id="WP_135969910.1">
    <property type="nucleotide sequence ID" value="NZ_JANJZI010000012.1"/>
</dbReference>
<feature type="transmembrane region" description="Helical" evidence="4">
    <location>
        <begin position="140"/>
        <end position="163"/>
    </location>
</feature>
<evidence type="ECO:0000259" key="5">
    <source>
        <dbReference type="PROSITE" id="PS50043"/>
    </source>
</evidence>
<dbReference type="InterPro" id="IPR036388">
    <property type="entry name" value="WH-like_DNA-bd_sf"/>
</dbReference>
<keyword evidence="4" id="KW-0472">Membrane</keyword>
<accession>A0A7C8BSH1</accession>
<feature type="transmembrane region" description="Helical" evidence="4">
    <location>
        <begin position="169"/>
        <end position="187"/>
    </location>
</feature>
<evidence type="ECO:0000256" key="2">
    <source>
        <dbReference type="ARBA" id="ARBA00023125"/>
    </source>
</evidence>
<keyword evidence="1" id="KW-0805">Transcription regulation</keyword>
<feature type="transmembrane region" description="Helical" evidence="4">
    <location>
        <begin position="365"/>
        <end position="384"/>
    </location>
</feature>
<evidence type="ECO:0000256" key="1">
    <source>
        <dbReference type="ARBA" id="ARBA00023015"/>
    </source>
</evidence>
<feature type="transmembrane region" description="Helical" evidence="4">
    <location>
        <begin position="208"/>
        <end position="225"/>
    </location>
</feature>
<keyword evidence="2" id="KW-0238">DNA-binding</keyword>
<dbReference type="InterPro" id="IPR000792">
    <property type="entry name" value="Tscrpt_reg_LuxR_C"/>
</dbReference>
<feature type="transmembrane region" description="Helical" evidence="4">
    <location>
        <begin position="245"/>
        <end position="267"/>
    </location>
</feature>
<keyword evidence="4" id="KW-1133">Transmembrane helix</keyword>
<dbReference type="PANTHER" id="PTHR44688:SF16">
    <property type="entry name" value="DNA-BINDING TRANSCRIPTIONAL ACTIVATOR DEVR_DOSR"/>
    <property type="match status" value="1"/>
</dbReference>
<dbReference type="GO" id="GO:0006355">
    <property type="term" value="P:regulation of DNA-templated transcription"/>
    <property type="evidence" value="ECO:0007669"/>
    <property type="project" value="InterPro"/>
</dbReference>
<evidence type="ECO:0000313" key="7">
    <source>
        <dbReference type="Proteomes" id="UP000479639"/>
    </source>
</evidence>
<feature type="transmembrane region" description="Helical" evidence="4">
    <location>
        <begin position="50"/>
        <end position="70"/>
    </location>
</feature>
<dbReference type="Gene3D" id="1.10.10.10">
    <property type="entry name" value="Winged helix-like DNA-binding domain superfamily/Winged helix DNA-binding domain"/>
    <property type="match status" value="1"/>
</dbReference>